<keyword evidence="5" id="KW-1185">Reference proteome</keyword>
<dbReference type="InterPro" id="IPR012349">
    <property type="entry name" value="Split_barrel_FMN-bd"/>
</dbReference>
<dbReference type="EMBL" id="BAAALM010000005">
    <property type="protein sequence ID" value="GAA1201013.1"/>
    <property type="molecule type" value="Genomic_DNA"/>
</dbReference>
<proteinExistence type="inferred from homology"/>
<dbReference type="NCBIfam" id="TIGR00026">
    <property type="entry name" value="hi_GC_TIGR00026"/>
    <property type="match status" value="1"/>
</dbReference>
<dbReference type="Gene3D" id="1.20.120.520">
    <property type="entry name" value="nmb1532 protein domain like"/>
    <property type="match status" value="1"/>
</dbReference>
<protein>
    <submittedName>
        <fullName evidence="4">Nitroreductase/quinone reductase family protein</fullName>
    </submittedName>
</protein>
<name>A0ABN1V9G5_9PSEU</name>
<feature type="domain" description="Hemerythrin-like" evidence="3">
    <location>
        <begin position="145"/>
        <end position="269"/>
    </location>
</feature>
<dbReference type="InterPro" id="IPR004378">
    <property type="entry name" value="F420H2_quin_Rdtase"/>
</dbReference>
<evidence type="ECO:0000256" key="1">
    <source>
        <dbReference type="ARBA" id="ARBA00008710"/>
    </source>
</evidence>
<sequence length="272" mass="29475">MNDVNRPIIDEFRATGGRVGGMFADARLLLLTSTGAKSGLRHTTPLGYFPDGERVLVVASAAGSDRHPDWFHNISADPRVTVEDGAFTYDALAEILDGEERDTVFARVVEAAPGFGDYQHKTARVLPVVALSPASDGPPGGGSLADMLVGIHDAFRRELALIRKELAGSGPWLGVQLRINCVTLCQGLHNHHVGEDAGLFEAIGAKHPELTDTLTRLRSEHDTIADLTAAMQTAVHDESRDAARVEVERLACELERHLDHEEEQLLPALRAM</sequence>
<organism evidence="4 5">
    <name type="scientific">Prauserella alba</name>
    <dbReference type="NCBI Taxonomy" id="176898"/>
    <lineage>
        <taxon>Bacteria</taxon>
        <taxon>Bacillati</taxon>
        <taxon>Actinomycetota</taxon>
        <taxon>Actinomycetes</taxon>
        <taxon>Pseudonocardiales</taxon>
        <taxon>Pseudonocardiaceae</taxon>
        <taxon>Prauserella</taxon>
    </lineage>
</organism>
<accession>A0ABN1V9G5</accession>
<dbReference type="Pfam" id="PF04075">
    <property type="entry name" value="F420H2_quin_red"/>
    <property type="match status" value="1"/>
</dbReference>
<dbReference type="PANTHER" id="PTHR39428">
    <property type="entry name" value="F420H(2)-DEPENDENT QUINONE REDUCTASE RV1261C"/>
    <property type="match status" value="1"/>
</dbReference>
<comment type="caution">
    <text evidence="4">The sequence shown here is derived from an EMBL/GenBank/DDBJ whole genome shotgun (WGS) entry which is preliminary data.</text>
</comment>
<dbReference type="InterPro" id="IPR012312">
    <property type="entry name" value="Hemerythrin-like"/>
</dbReference>
<gene>
    <name evidence="4" type="ORF">GCM10009675_16850</name>
</gene>
<evidence type="ECO:0000313" key="5">
    <source>
        <dbReference type="Proteomes" id="UP001500467"/>
    </source>
</evidence>
<dbReference type="SUPFAM" id="SSF50475">
    <property type="entry name" value="FMN-binding split barrel"/>
    <property type="match status" value="1"/>
</dbReference>
<dbReference type="Pfam" id="PF01814">
    <property type="entry name" value="Hemerythrin"/>
    <property type="match status" value="1"/>
</dbReference>
<dbReference type="Proteomes" id="UP001500467">
    <property type="component" value="Unassembled WGS sequence"/>
</dbReference>
<comment type="similarity">
    <text evidence="1">Belongs to the F420H(2)-dependent quinone reductase family.</text>
</comment>
<reference evidence="4 5" key="1">
    <citation type="journal article" date="2019" name="Int. J. Syst. Evol. Microbiol.">
        <title>The Global Catalogue of Microorganisms (GCM) 10K type strain sequencing project: providing services to taxonomists for standard genome sequencing and annotation.</title>
        <authorList>
            <consortium name="The Broad Institute Genomics Platform"/>
            <consortium name="The Broad Institute Genome Sequencing Center for Infectious Disease"/>
            <person name="Wu L."/>
            <person name="Ma J."/>
        </authorList>
    </citation>
    <scope>NUCLEOTIDE SEQUENCE [LARGE SCALE GENOMIC DNA]</scope>
    <source>
        <strain evidence="4 5">JCM 13022</strain>
    </source>
</reference>
<evidence type="ECO:0000313" key="4">
    <source>
        <dbReference type="EMBL" id="GAA1201013.1"/>
    </source>
</evidence>
<dbReference type="RefSeq" id="WP_253857168.1">
    <property type="nucleotide sequence ID" value="NZ_BAAALM010000005.1"/>
</dbReference>
<evidence type="ECO:0000259" key="3">
    <source>
        <dbReference type="Pfam" id="PF01814"/>
    </source>
</evidence>
<dbReference type="CDD" id="cd12108">
    <property type="entry name" value="Hr-like"/>
    <property type="match status" value="1"/>
</dbReference>
<dbReference type="Gene3D" id="2.30.110.10">
    <property type="entry name" value="Electron Transport, Fmn-binding Protein, Chain A"/>
    <property type="match status" value="1"/>
</dbReference>
<comment type="catalytic activity">
    <reaction evidence="2">
        <text>oxidized coenzyme F420-(gamma-L-Glu)(n) + a quinol + H(+) = reduced coenzyme F420-(gamma-L-Glu)(n) + a quinone</text>
        <dbReference type="Rhea" id="RHEA:39663"/>
        <dbReference type="Rhea" id="RHEA-COMP:12939"/>
        <dbReference type="Rhea" id="RHEA-COMP:14378"/>
        <dbReference type="ChEBI" id="CHEBI:15378"/>
        <dbReference type="ChEBI" id="CHEBI:24646"/>
        <dbReference type="ChEBI" id="CHEBI:132124"/>
        <dbReference type="ChEBI" id="CHEBI:133980"/>
        <dbReference type="ChEBI" id="CHEBI:139511"/>
    </reaction>
</comment>
<evidence type="ECO:0000256" key="2">
    <source>
        <dbReference type="ARBA" id="ARBA00049106"/>
    </source>
</evidence>
<dbReference type="PANTHER" id="PTHR39428:SF1">
    <property type="entry name" value="F420H(2)-DEPENDENT QUINONE REDUCTASE RV1261C"/>
    <property type="match status" value="1"/>
</dbReference>